<dbReference type="Pfam" id="PF01755">
    <property type="entry name" value="Glyco_transf_25"/>
    <property type="match status" value="1"/>
</dbReference>
<keyword evidence="2" id="KW-0808">Transferase</keyword>
<evidence type="ECO:0000313" key="3">
    <source>
        <dbReference type="Proteomes" id="UP000254331"/>
    </source>
</evidence>
<feature type="domain" description="Glycosyl transferase family 25" evidence="1">
    <location>
        <begin position="8"/>
        <end position="186"/>
    </location>
</feature>
<dbReference type="EMBL" id="UGTW01000001">
    <property type="protein sequence ID" value="SUC15932.1"/>
    <property type="molecule type" value="Genomic_DNA"/>
</dbReference>
<dbReference type="Proteomes" id="UP000254331">
    <property type="component" value="Unassembled WGS sequence"/>
</dbReference>
<reference evidence="2 3" key="1">
    <citation type="submission" date="2018-06" db="EMBL/GenBank/DDBJ databases">
        <authorList>
            <consortium name="Pathogen Informatics"/>
            <person name="Doyle S."/>
        </authorList>
    </citation>
    <scope>NUCLEOTIDE SEQUENCE [LARGE SCALE GENOMIC DNA]</scope>
    <source>
        <strain evidence="2 3">NCTC10376</strain>
    </source>
</reference>
<protein>
    <submittedName>
        <fullName evidence="2">Glycosyltransferase family 25 (LPS biosynthesis protein)</fullName>
    </submittedName>
</protein>
<dbReference type="AlphaFoldDB" id="A0A379F917"/>
<dbReference type="GO" id="GO:0016740">
    <property type="term" value="F:transferase activity"/>
    <property type="evidence" value="ECO:0007669"/>
    <property type="project" value="UniProtKB-KW"/>
</dbReference>
<proteinExistence type="predicted"/>
<organism evidence="2 3">
    <name type="scientific">Proteus vulgaris</name>
    <dbReference type="NCBI Taxonomy" id="585"/>
    <lineage>
        <taxon>Bacteria</taxon>
        <taxon>Pseudomonadati</taxon>
        <taxon>Pseudomonadota</taxon>
        <taxon>Gammaproteobacteria</taxon>
        <taxon>Enterobacterales</taxon>
        <taxon>Morganellaceae</taxon>
        <taxon>Proteus</taxon>
    </lineage>
</organism>
<accession>A0A379F917</accession>
<name>A0A379F917_PROVU</name>
<dbReference type="CDD" id="cd06532">
    <property type="entry name" value="Glyco_transf_25"/>
    <property type="match status" value="1"/>
</dbReference>
<evidence type="ECO:0000259" key="1">
    <source>
        <dbReference type="Pfam" id="PF01755"/>
    </source>
</evidence>
<sequence>MNISDIDICIISLESDIERREKLQNNLSHYKLNPRISNAINGKKLSAEDYFLNAKAKTSKFNGRTMLTPSELGCFLSHKKAIHEFLESKKKYLLILEDDVTIENNILHLFSNIDSLEKDIIYILGGQDGLNSFNRVILSKKNSIGFSKVRFNTHRWIYRTCCYLITKETAKKLYSFMNKNTYMADDWKLIIKNTSIKNIYYSYFFSHPIDLNNSHIEKEREYLK</sequence>
<dbReference type="InterPro" id="IPR002654">
    <property type="entry name" value="Glyco_trans_25"/>
</dbReference>
<evidence type="ECO:0000313" key="2">
    <source>
        <dbReference type="EMBL" id="SUC15932.1"/>
    </source>
</evidence>
<gene>
    <name evidence="2" type="ORF">NCTC10376_01814</name>
</gene>
<dbReference type="RefSeq" id="WP_115370566.1">
    <property type="nucleotide sequence ID" value="NZ_UGTW01000001.1"/>
</dbReference>